<accession>A0A8T3BCY7</accession>
<dbReference type="Pfam" id="PF14223">
    <property type="entry name" value="Retrotran_gag_2"/>
    <property type="match status" value="1"/>
</dbReference>
<comment type="caution">
    <text evidence="2">The sequence shown here is derived from an EMBL/GenBank/DDBJ whole genome shotgun (WGS) entry which is preliminary data.</text>
</comment>
<evidence type="ECO:0008006" key="4">
    <source>
        <dbReference type="Google" id="ProtNLM"/>
    </source>
</evidence>
<dbReference type="PANTHER" id="PTHR47481">
    <property type="match status" value="1"/>
</dbReference>
<reference evidence="2" key="1">
    <citation type="journal article" date="2022" name="Front. Genet.">
        <title>Chromosome-Scale Assembly of the Dendrobium nobile Genome Provides Insights Into the Molecular Mechanism of the Biosynthesis of the Medicinal Active Ingredient of Dendrobium.</title>
        <authorList>
            <person name="Xu Q."/>
            <person name="Niu S.-C."/>
            <person name="Li K.-L."/>
            <person name="Zheng P.-J."/>
            <person name="Zhang X.-J."/>
            <person name="Jia Y."/>
            <person name="Liu Y."/>
            <person name="Niu Y.-X."/>
            <person name="Yu L.-H."/>
            <person name="Chen D.-F."/>
            <person name="Zhang G.-Q."/>
        </authorList>
    </citation>
    <scope>NUCLEOTIDE SEQUENCE</scope>
    <source>
        <tissue evidence="2">Leaf</tissue>
    </source>
</reference>
<organism evidence="2 3">
    <name type="scientific">Dendrobium nobile</name>
    <name type="common">Orchid</name>
    <dbReference type="NCBI Taxonomy" id="94219"/>
    <lineage>
        <taxon>Eukaryota</taxon>
        <taxon>Viridiplantae</taxon>
        <taxon>Streptophyta</taxon>
        <taxon>Embryophyta</taxon>
        <taxon>Tracheophyta</taxon>
        <taxon>Spermatophyta</taxon>
        <taxon>Magnoliopsida</taxon>
        <taxon>Liliopsida</taxon>
        <taxon>Asparagales</taxon>
        <taxon>Orchidaceae</taxon>
        <taxon>Epidendroideae</taxon>
        <taxon>Malaxideae</taxon>
        <taxon>Dendrobiinae</taxon>
        <taxon>Dendrobium</taxon>
    </lineage>
</organism>
<feature type="region of interest" description="Disordered" evidence="1">
    <location>
        <begin position="1"/>
        <end position="22"/>
    </location>
</feature>
<name>A0A8T3BCY7_DENNO</name>
<dbReference type="EMBL" id="JAGYWB010000009">
    <property type="protein sequence ID" value="KAI0510949.1"/>
    <property type="molecule type" value="Genomic_DNA"/>
</dbReference>
<evidence type="ECO:0000256" key="1">
    <source>
        <dbReference type="SAM" id="MobiDB-lite"/>
    </source>
</evidence>
<dbReference type="AlphaFoldDB" id="A0A8T3BCY7"/>
<sequence>MAASSSSSQTEAHMASSSSSTPAISSSLKFVLSNLKSFVQSPLSPDNYYLWRSHILKICRANGFATFLDRSTSIPPETINQPDGSSTPNTEHAQWLLTDQNLAVAICSTISASILPYVLHIESTSEIWQTLETQFQSTNRSKVIQLKNELYHISLKNSTMVQ</sequence>
<evidence type="ECO:0000313" key="3">
    <source>
        <dbReference type="Proteomes" id="UP000829196"/>
    </source>
</evidence>
<gene>
    <name evidence="2" type="ORF">KFK09_011560</name>
</gene>
<dbReference type="OrthoDB" id="693186at2759"/>
<dbReference type="PANTHER" id="PTHR47481:SF31">
    <property type="entry name" value="OS01G0873500 PROTEIN"/>
    <property type="match status" value="1"/>
</dbReference>
<protein>
    <recommendedName>
        <fullName evidence="4">Retrotransposon Copia-like N-terminal domain-containing protein</fullName>
    </recommendedName>
</protein>
<evidence type="ECO:0000313" key="2">
    <source>
        <dbReference type="EMBL" id="KAI0510949.1"/>
    </source>
</evidence>
<dbReference type="Proteomes" id="UP000829196">
    <property type="component" value="Unassembled WGS sequence"/>
</dbReference>
<proteinExistence type="predicted"/>
<keyword evidence="3" id="KW-1185">Reference proteome</keyword>